<dbReference type="InterPro" id="IPR036872">
    <property type="entry name" value="CH_dom_sf"/>
</dbReference>
<dbReference type="PANTHER" id="PTHR47385:SF9">
    <property type="entry name" value="CALPONIN-HOMOLOGY (CH) DOMAIN-CONTAINING PROTEIN"/>
    <property type="match status" value="1"/>
</dbReference>
<dbReference type="GO" id="GO:0051015">
    <property type="term" value="F:actin filament binding"/>
    <property type="evidence" value="ECO:0007669"/>
    <property type="project" value="TreeGrafter"/>
</dbReference>
<comment type="caution">
    <text evidence="2">The sequence shown here is derived from an EMBL/GenBank/DDBJ whole genome shotgun (WGS) entry which is preliminary data.</text>
</comment>
<dbReference type="SUPFAM" id="SSF47576">
    <property type="entry name" value="Calponin-homology domain, CH-domain"/>
    <property type="match status" value="1"/>
</dbReference>
<organism evidence="2 3">
    <name type="scientific">Cylicocyclus nassatus</name>
    <name type="common">Nematode worm</name>
    <dbReference type="NCBI Taxonomy" id="53992"/>
    <lineage>
        <taxon>Eukaryota</taxon>
        <taxon>Metazoa</taxon>
        <taxon>Ecdysozoa</taxon>
        <taxon>Nematoda</taxon>
        <taxon>Chromadorea</taxon>
        <taxon>Rhabditida</taxon>
        <taxon>Rhabditina</taxon>
        <taxon>Rhabditomorpha</taxon>
        <taxon>Strongyloidea</taxon>
        <taxon>Strongylidae</taxon>
        <taxon>Cylicocyclus</taxon>
    </lineage>
</organism>
<dbReference type="Proteomes" id="UP001176961">
    <property type="component" value="Unassembled WGS sequence"/>
</dbReference>
<dbReference type="SMART" id="SM00033">
    <property type="entry name" value="CH"/>
    <property type="match status" value="1"/>
</dbReference>
<name>A0AA36DSR2_CYLNA</name>
<dbReference type="GO" id="GO:0007015">
    <property type="term" value="P:actin filament organization"/>
    <property type="evidence" value="ECO:0007669"/>
    <property type="project" value="TreeGrafter"/>
</dbReference>
<accession>A0AA36DSR2</accession>
<dbReference type="Pfam" id="PF00307">
    <property type="entry name" value="CH"/>
    <property type="match status" value="1"/>
</dbReference>
<dbReference type="EMBL" id="CATQJL010000112">
    <property type="protein sequence ID" value="CAJ0592698.1"/>
    <property type="molecule type" value="Genomic_DNA"/>
</dbReference>
<keyword evidence="3" id="KW-1185">Reference proteome</keyword>
<evidence type="ECO:0000313" key="2">
    <source>
        <dbReference type="EMBL" id="CAJ0592698.1"/>
    </source>
</evidence>
<dbReference type="InterPro" id="IPR050606">
    <property type="entry name" value="Calponin-like"/>
</dbReference>
<dbReference type="PANTHER" id="PTHR47385">
    <property type="entry name" value="CALPONIN"/>
    <property type="match status" value="1"/>
</dbReference>
<proteinExistence type="predicted"/>
<evidence type="ECO:0000313" key="3">
    <source>
        <dbReference type="Proteomes" id="UP001176961"/>
    </source>
</evidence>
<dbReference type="InterPro" id="IPR001715">
    <property type="entry name" value="CH_dom"/>
</dbReference>
<feature type="domain" description="Calponin-homology (CH)" evidence="1">
    <location>
        <begin position="24"/>
        <end position="141"/>
    </location>
</feature>
<gene>
    <name evidence="2" type="ORF">CYNAS_LOCUS4681</name>
</gene>
<sequence length="160" mass="17480">MAARTTPGGIGFAVRAKQDSKYNEDEGTLLLAWIKELSGENISVSGDRDNFLKLLKDGTLLCKAANGIEAGIVKKIQKPISNFACMENINAFVEAAKKLGVPTEETLRYSSIPWPHPAKARQDEPIQVNEEVLTGGTKRSAITMPPLLLMLRLVSYLVIL</sequence>
<dbReference type="GO" id="GO:0015629">
    <property type="term" value="C:actin cytoskeleton"/>
    <property type="evidence" value="ECO:0007669"/>
    <property type="project" value="TreeGrafter"/>
</dbReference>
<dbReference type="PRINTS" id="PR00888">
    <property type="entry name" value="SM22CALPONIN"/>
</dbReference>
<reference evidence="2" key="1">
    <citation type="submission" date="2023-07" db="EMBL/GenBank/DDBJ databases">
        <authorList>
            <consortium name="CYATHOMIX"/>
        </authorList>
    </citation>
    <scope>NUCLEOTIDE SEQUENCE</scope>
    <source>
        <strain evidence="2">N/A</strain>
    </source>
</reference>
<dbReference type="AlphaFoldDB" id="A0AA36DSR2"/>
<dbReference type="PROSITE" id="PS50021">
    <property type="entry name" value="CH"/>
    <property type="match status" value="1"/>
</dbReference>
<dbReference type="Gene3D" id="1.10.418.10">
    <property type="entry name" value="Calponin-like domain"/>
    <property type="match status" value="1"/>
</dbReference>
<dbReference type="InterPro" id="IPR003096">
    <property type="entry name" value="SM22_calponin"/>
</dbReference>
<evidence type="ECO:0000259" key="1">
    <source>
        <dbReference type="PROSITE" id="PS50021"/>
    </source>
</evidence>
<protein>
    <recommendedName>
        <fullName evidence="1">Calponin-homology (CH) domain-containing protein</fullName>
    </recommendedName>
</protein>